<proteinExistence type="predicted"/>
<keyword evidence="1" id="KW-0808">Transferase</keyword>
<evidence type="ECO:0000313" key="2">
    <source>
        <dbReference type="Proteomes" id="UP000021053"/>
    </source>
</evidence>
<protein>
    <submittedName>
        <fullName evidence="1">UDP-glucoronosyl and UDP-glucosyl transferase</fullName>
    </submittedName>
</protein>
<dbReference type="PANTHER" id="PTHR48050">
    <property type="entry name" value="STEROL 3-BETA-GLUCOSYLTRANSFERASE"/>
    <property type="match status" value="1"/>
</dbReference>
<dbReference type="Proteomes" id="UP000021053">
    <property type="component" value="Unassembled WGS sequence"/>
</dbReference>
<name>A0A010Z428_9ACTN</name>
<reference evidence="1 2" key="1">
    <citation type="submission" date="2013-07" db="EMBL/GenBank/DDBJ databases">
        <authorList>
            <consortium name="DOE Joint Genome Institute"/>
            <person name="Eisen J."/>
            <person name="Huntemann M."/>
            <person name="Han J."/>
            <person name="Chen A."/>
            <person name="Kyrpides N."/>
            <person name="Mavromatis K."/>
            <person name="Markowitz V."/>
            <person name="Palaniappan K."/>
            <person name="Ivanova N."/>
            <person name="Schaumberg A."/>
            <person name="Pati A."/>
            <person name="Liolios K."/>
            <person name="Nordberg H.P."/>
            <person name="Cantor M.N."/>
            <person name="Hua S.X."/>
            <person name="Woyke T."/>
        </authorList>
    </citation>
    <scope>NUCLEOTIDE SEQUENCE [LARGE SCALE GENOMIC DNA]</scope>
    <source>
        <strain evidence="1 2">DSM 44712</strain>
    </source>
</reference>
<sequence>MDATRRPILFSCTESAGVFNPHVLLAGELAGRGVDDLWFATDENRRGDVEAASDKTDVRFLSMGEVNPRDVVTNYDDRTYRAVTQPEPFKAYLARVKQSLDLDGHYARYHRLAAAVDEIRPALLVINNLNMHAVHLAVTRNIPFVLVAPCLPSDVLKATLPPEYPAPGTGLPLRMDARQQQANRRFRRRKRTMFLDGTVLKHSIAFEKARKAAGIDAKVLNSAAIMDQVELILCFSVFGLEYPFDATDKLRMLGAAVPPVPDGPADDVVTWLDAHRSVVFVSFSSGMRLTEAEIVAVTEAARRLGDHSVLWKLPPSQQALLGDLPPNLRVVDAVRSPAEVLAHPHVRAFVNHGGSNSVNQGLYFGRPLLIRPLWLDGRDHAVRVADSGVGLTVDALTADALHTALTRLLTEPSFTERADHLGRAQRSAGGVPAAADLILETPSMR</sequence>
<dbReference type="OrthoDB" id="764352at2"/>
<keyword evidence="2" id="KW-1185">Reference proteome</keyword>
<dbReference type="Gene3D" id="3.40.50.2000">
    <property type="entry name" value="Glycogen Phosphorylase B"/>
    <property type="match status" value="2"/>
</dbReference>
<organism evidence="1 2">
    <name type="scientific">Cryptosporangium arvum DSM 44712</name>
    <dbReference type="NCBI Taxonomy" id="927661"/>
    <lineage>
        <taxon>Bacteria</taxon>
        <taxon>Bacillati</taxon>
        <taxon>Actinomycetota</taxon>
        <taxon>Actinomycetes</taxon>
        <taxon>Cryptosporangiales</taxon>
        <taxon>Cryptosporangiaceae</taxon>
        <taxon>Cryptosporangium</taxon>
    </lineage>
</organism>
<accession>A0A010Z428</accession>
<dbReference type="AlphaFoldDB" id="A0A010Z428"/>
<dbReference type="PANTHER" id="PTHR48050:SF13">
    <property type="entry name" value="STEROL 3-BETA-GLUCOSYLTRANSFERASE UGT80A2"/>
    <property type="match status" value="1"/>
</dbReference>
<dbReference type="RefSeq" id="WP_035851739.1">
    <property type="nucleotide sequence ID" value="NZ_KK073874.1"/>
</dbReference>
<comment type="caution">
    <text evidence="1">The sequence shown here is derived from an EMBL/GenBank/DDBJ whole genome shotgun (WGS) entry which is preliminary data.</text>
</comment>
<dbReference type="HOGENOM" id="CLU_587780_0_0_11"/>
<dbReference type="Pfam" id="PF00201">
    <property type="entry name" value="UDPGT"/>
    <property type="match status" value="1"/>
</dbReference>
<dbReference type="GO" id="GO:0008194">
    <property type="term" value="F:UDP-glycosyltransferase activity"/>
    <property type="evidence" value="ECO:0007669"/>
    <property type="project" value="InterPro"/>
</dbReference>
<evidence type="ECO:0000313" key="1">
    <source>
        <dbReference type="EMBL" id="EXG82143.1"/>
    </source>
</evidence>
<gene>
    <name evidence="1" type="ORF">CryarDRAFT_3285</name>
</gene>
<dbReference type="InterPro" id="IPR050426">
    <property type="entry name" value="Glycosyltransferase_28"/>
</dbReference>
<dbReference type="CDD" id="cd03784">
    <property type="entry name" value="GT1_Gtf-like"/>
    <property type="match status" value="1"/>
</dbReference>
<dbReference type="EMBL" id="JFBT01000001">
    <property type="protein sequence ID" value="EXG82143.1"/>
    <property type="molecule type" value="Genomic_DNA"/>
</dbReference>
<dbReference type="GO" id="GO:0017000">
    <property type="term" value="P:antibiotic biosynthetic process"/>
    <property type="evidence" value="ECO:0007669"/>
    <property type="project" value="UniProtKB-ARBA"/>
</dbReference>
<dbReference type="InterPro" id="IPR002213">
    <property type="entry name" value="UDP_glucos_trans"/>
</dbReference>
<dbReference type="SUPFAM" id="SSF53756">
    <property type="entry name" value="UDP-Glycosyltransferase/glycogen phosphorylase"/>
    <property type="match status" value="1"/>
</dbReference>